<dbReference type="AlphaFoldDB" id="G7YCQ9"/>
<dbReference type="GO" id="GO:0005634">
    <property type="term" value="C:nucleus"/>
    <property type="evidence" value="ECO:0007669"/>
    <property type="project" value="TreeGrafter"/>
</dbReference>
<evidence type="ECO:0000313" key="3">
    <source>
        <dbReference type="Proteomes" id="UP000008909"/>
    </source>
</evidence>
<proteinExistence type="predicted"/>
<gene>
    <name evidence="2" type="ORF">CLF_104978</name>
</gene>
<keyword evidence="3" id="KW-1185">Reference proteome</keyword>
<evidence type="ECO:0000313" key="2">
    <source>
        <dbReference type="EMBL" id="GAA50743.1"/>
    </source>
</evidence>
<organism evidence="2 3">
    <name type="scientific">Clonorchis sinensis</name>
    <name type="common">Chinese liver fluke</name>
    <dbReference type="NCBI Taxonomy" id="79923"/>
    <lineage>
        <taxon>Eukaryota</taxon>
        <taxon>Metazoa</taxon>
        <taxon>Spiralia</taxon>
        <taxon>Lophotrochozoa</taxon>
        <taxon>Platyhelminthes</taxon>
        <taxon>Trematoda</taxon>
        <taxon>Digenea</taxon>
        <taxon>Opisthorchiida</taxon>
        <taxon>Opisthorchiata</taxon>
        <taxon>Opisthorchiidae</taxon>
        <taxon>Clonorchis</taxon>
    </lineage>
</organism>
<reference key="2">
    <citation type="submission" date="2011-10" db="EMBL/GenBank/DDBJ databases">
        <title>The genome and transcriptome sequence of Clonorchis sinensis provide insights into the carcinogenic liver fluke.</title>
        <authorList>
            <person name="Wang X."/>
            <person name="Huang Y."/>
            <person name="Chen W."/>
            <person name="Liu H."/>
            <person name="Guo L."/>
            <person name="Chen Y."/>
            <person name="Luo F."/>
            <person name="Zhou W."/>
            <person name="Sun J."/>
            <person name="Mao Q."/>
            <person name="Liang P."/>
            <person name="Zhou C."/>
            <person name="Tian Y."/>
            <person name="Men J."/>
            <person name="Lv X."/>
            <person name="Huang L."/>
            <person name="Zhou J."/>
            <person name="Hu Y."/>
            <person name="Li R."/>
            <person name="Zhang F."/>
            <person name="Lei H."/>
            <person name="Li X."/>
            <person name="Hu X."/>
            <person name="Liang C."/>
            <person name="Xu J."/>
            <person name="Wu Z."/>
            <person name="Yu X."/>
        </authorList>
    </citation>
    <scope>NUCLEOTIDE SEQUENCE</scope>
    <source>
        <strain>Henan</strain>
    </source>
</reference>
<accession>G7YCQ9</accession>
<protein>
    <submittedName>
        <fullName evidence="2">Storkhead-box protein 1</fullName>
    </submittedName>
</protein>
<dbReference type="EMBL" id="DF143075">
    <property type="protein sequence ID" value="GAA50743.1"/>
    <property type="molecule type" value="Genomic_DNA"/>
</dbReference>
<reference evidence="2" key="1">
    <citation type="journal article" date="2011" name="Genome Biol.">
        <title>The draft genome of the carcinogenic human liver fluke Clonorchis sinensis.</title>
        <authorList>
            <person name="Wang X."/>
            <person name="Chen W."/>
            <person name="Huang Y."/>
            <person name="Sun J."/>
            <person name="Men J."/>
            <person name="Liu H."/>
            <person name="Luo F."/>
            <person name="Guo L."/>
            <person name="Lv X."/>
            <person name="Deng C."/>
            <person name="Zhou C."/>
            <person name="Fan Y."/>
            <person name="Li X."/>
            <person name="Huang L."/>
            <person name="Hu Y."/>
            <person name="Liang C."/>
            <person name="Hu X."/>
            <person name="Xu J."/>
            <person name="Yu X."/>
        </authorList>
    </citation>
    <scope>NUCLEOTIDE SEQUENCE [LARGE SCALE GENOMIC DNA]</scope>
    <source>
        <strain evidence="2">Henan</strain>
    </source>
</reference>
<dbReference type="GO" id="GO:0000977">
    <property type="term" value="F:RNA polymerase II transcription regulatory region sequence-specific DNA binding"/>
    <property type="evidence" value="ECO:0007669"/>
    <property type="project" value="TreeGrafter"/>
</dbReference>
<sequence>MSTRQKDDDYKTSPCVTPFVPGAEIGNKLKKRAEWLKNYTARARFRHIQDDHEDRALVIVFTSQDPNQITDSWNLFAAFQLANDCQFWNLNLHDALTSCQLMGVIYPSSILVGGPRHQLDIIKTAWAKRLLKPPAHFSIDSVGEFPNGLRTRLVEQCNFLLLSEALCYIIYDLAMSGSEIRALKEAPVQNCLDHVETSATLDKNVTPDHLTQIRHKSRVKKSRKSRPKTTDCNPNNLEGITSKLPCEFQIAPNNLPGDGGKVNLEKIYNCLNSWYSGLCLPSRESIQQALDELIASGQVYCTDYGYNVMTIDKLRVAQWVLEQQLGVHEKDLNEHDQRKDNYYTANQGSERVEEKYAIFIEDRNTQNDLKHETIIRPQTENTCVCRSDLTNGGFELFLHSSIPQFRKVERRAETKVNPNIQPKVRLRRHRRVSRRNPEQPCSFCHNYGQLDSLHDNNVIGSPPCPDIVGGDLTNHRLAPKGKTLIHNSTINTSNQDRSLREEQNDQKNEQADWITHPLHNVDHKEQEPSRNENSIYDQLKGKPDNTLTAQTNSNCQTKRPVCKSNPLDLNVIPKDNVWREMASSRLFTNIFDLAEAEEANCDRFRSHTNDYDLFEVHLEPSFGLQHNSEDVCADHYQLRKLVWCDAGYLEENVD</sequence>
<feature type="compositionally biased region" description="Basic and acidic residues" evidence="1">
    <location>
        <begin position="519"/>
        <end position="530"/>
    </location>
</feature>
<dbReference type="Proteomes" id="UP000008909">
    <property type="component" value="Unassembled WGS sequence"/>
</dbReference>
<feature type="compositionally biased region" description="Basic and acidic residues" evidence="1">
    <location>
        <begin position="497"/>
        <end position="510"/>
    </location>
</feature>
<dbReference type="GO" id="GO:0005737">
    <property type="term" value="C:cytoplasm"/>
    <property type="evidence" value="ECO:0007669"/>
    <property type="project" value="TreeGrafter"/>
</dbReference>
<feature type="region of interest" description="Disordered" evidence="1">
    <location>
        <begin position="213"/>
        <end position="234"/>
    </location>
</feature>
<evidence type="ECO:0000256" key="1">
    <source>
        <dbReference type="SAM" id="MobiDB-lite"/>
    </source>
</evidence>
<dbReference type="PANTHER" id="PTHR22437">
    <property type="entry name" value="WINGED HELIX DOMAIN-CONTAINING PROTEIN"/>
    <property type="match status" value="1"/>
</dbReference>
<name>G7YCQ9_CLOSI</name>
<dbReference type="InterPro" id="IPR040126">
    <property type="entry name" value="STOX1/2"/>
</dbReference>
<feature type="compositionally biased region" description="Basic residues" evidence="1">
    <location>
        <begin position="213"/>
        <end position="227"/>
    </location>
</feature>
<dbReference type="GO" id="GO:0006357">
    <property type="term" value="P:regulation of transcription by RNA polymerase II"/>
    <property type="evidence" value="ECO:0007669"/>
    <property type="project" value="InterPro"/>
</dbReference>
<dbReference type="PANTHER" id="PTHR22437:SF0">
    <property type="entry name" value="FI21431P1"/>
    <property type="match status" value="1"/>
</dbReference>
<feature type="region of interest" description="Disordered" evidence="1">
    <location>
        <begin position="488"/>
        <end position="537"/>
    </location>
</feature>